<evidence type="ECO:0000256" key="1">
    <source>
        <dbReference type="ARBA" id="ARBA00001974"/>
    </source>
</evidence>
<dbReference type="KEGG" id="prr:AT705_14425"/>
<evidence type="ECO:0000259" key="7">
    <source>
        <dbReference type="Pfam" id="PF05199"/>
    </source>
</evidence>
<feature type="domain" description="Glucose-methanol-choline oxidoreductase N-terminal" evidence="6">
    <location>
        <begin position="265"/>
        <end position="371"/>
    </location>
</feature>
<evidence type="ECO:0000256" key="3">
    <source>
        <dbReference type="ARBA" id="ARBA00022630"/>
    </source>
</evidence>
<dbReference type="SUPFAM" id="SSF51905">
    <property type="entry name" value="FAD/NAD(P)-binding domain"/>
    <property type="match status" value="1"/>
</dbReference>
<accession>A0A0U2Z863</accession>
<sequence length="611" mass="67667">MTHHHNDYDVVIVGAGIAGAIMAKQLGEQGKHVLVLEAGTGTDGRFFDQGKEQGYESYMERFFTAMAKIPNAPYPNNPNAPQPLVTDIQKPPLDKPVSDHGYFVQYGPDPFASTYTRSEGGTTLHWLGTCLRMLPEDFELQSRFGRGRDWPISYQELQPWYEIAEQHIGVSANADVQNYHQIDNPSVQLPFAENYNYPMEQIPQSFLDQYLAKGLQGMQVNIDDHTYPIDVVATPQGRNGMPRGDYRPVGAVGNPDLGQRCAGNSNCVPICPIQAKYSALKTLEQAKQTGNVTIETQAVAYHLAVDDNTQNISKVHYKRYHSTDSAAFEDKAVTGKIVVLAAHAVENAKLLLASNVANSSDQVGRNLMDHPTMLTWGLMPCKIGAFRGPGSTSGIPSLRGGAFRADQAAFRIEIGNWGWSWPEGAPIATVPDLIDKQGLFGPALRHKIAEEYPRMFRFGFLVEQLPDPDNRVTIDDQYRDQLGNYRPVIHYKVTDYTRAGMAQAKEVSDAIFQRLGVEPFTQYKTSDPGYVQYQGKGYVYNGAGHLVGTHLMGKDPTDSVVNRDQRSWDHPNLYLVGCGNMPTIATSNPTLTMAALTFWAADNVLNALDQY</sequence>
<keyword evidence="5" id="KW-0560">Oxidoreductase</keyword>
<proteinExistence type="inferred from homology"/>
<evidence type="ECO:0000259" key="6">
    <source>
        <dbReference type="Pfam" id="PF00732"/>
    </source>
</evidence>
<dbReference type="Pfam" id="PF00732">
    <property type="entry name" value="GMC_oxred_N"/>
    <property type="match status" value="1"/>
</dbReference>
<dbReference type="RefSeq" id="WP_058797097.1">
    <property type="nucleotide sequence ID" value="NZ_CP013611.1"/>
</dbReference>
<dbReference type="GO" id="GO:0016614">
    <property type="term" value="F:oxidoreductase activity, acting on CH-OH group of donors"/>
    <property type="evidence" value="ECO:0007669"/>
    <property type="project" value="InterPro"/>
</dbReference>
<dbReference type="PANTHER" id="PTHR42784:SF1">
    <property type="entry name" value="PYRANOSE 2-OXIDASE"/>
    <property type="match status" value="1"/>
</dbReference>
<dbReference type="Pfam" id="PF13450">
    <property type="entry name" value="NAD_binding_8"/>
    <property type="match status" value="1"/>
</dbReference>
<evidence type="ECO:0000256" key="5">
    <source>
        <dbReference type="ARBA" id="ARBA00023002"/>
    </source>
</evidence>
<gene>
    <name evidence="8" type="ORF">AT705_14425</name>
</gene>
<dbReference type="Pfam" id="PF05199">
    <property type="entry name" value="GMC_oxred_C"/>
    <property type="match status" value="1"/>
</dbReference>
<dbReference type="InterPro" id="IPR000172">
    <property type="entry name" value="GMC_OxRdtase_N"/>
</dbReference>
<dbReference type="InterPro" id="IPR007867">
    <property type="entry name" value="GMC_OxRtase_C"/>
</dbReference>
<evidence type="ECO:0000313" key="8">
    <source>
        <dbReference type="EMBL" id="ALU44033.1"/>
    </source>
</evidence>
<organism evidence="8 9">
    <name type="scientific">Pseudoalteromonas rubra</name>
    <dbReference type="NCBI Taxonomy" id="43658"/>
    <lineage>
        <taxon>Bacteria</taxon>
        <taxon>Pseudomonadati</taxon>
        <taxon>Pseudomonadota</taxon>
        <taxon>Gammaproteobacteria</taxon>
        <taxon>Alteromonadales</taxon>
        <taxon>Pseudoalteromonadaceae</taxon>
        <taxon>Pseudoalteromonas</taxon>
    </lineage>
</organism>
<dbReference type="EMBL" id="CP013611">
    <property type="protein sequence ID" value="ALU44033.1"/>
    <property type="molecule type" value="Genomic_DNA"/>
</dbReference>
<comment type="cofactor">
    <cofactor evidence="1">
        <name>FAD</name>
        <dbReference type="ChEBI" id="CHEBI:57692"/>
    </cofactor>
</comment>
<keyword evidence="4" id="KW-0274">FAD</keyword>
<evidence type="ECO:0000256" key="4">
    <source>
        <dbReference type="ARBA" id="ARBA00022827"/>
    </source>
</evidence>
<evidence type="ECO:0000256" key="2">
    <source>
        <dbReference type="ARBA" id="ARBA00010790"/>
    </source>
</evidence>
<reference evidence="8 9" key="1">
    <citation type="submission" date="2015-12" db="EMBL/GenBank/DDBJ databases">
        <title>Complete genome sequence of Pseudoalteromonas rubra SCSIO 6842, harboring a conjugative plasmid.</title>
        <authorList>
            <person name="Li B."/>
            <person name="Wang X."/>
        </authorList>
    </citation>
    <scope>NUCLEOTIDE SEQUENCE [LARGE SCALE GENOMIC DNA]</scope>
    <source>
        <strain evidence="8 9">SCSIO 6842</strain>
    </source>
</reference>
<evidence type="ECO:0000313" key="9">
    <source>
        <dbReference type="Proteomes" id="UP000069015"/>
    </source>
</evidence>
<dbReference type="PRINTS" id="PR00411">
    <property type="entry name" value="PNDRDTASEI"/>
</dbReference>
<dbReference type="InterPro" id="IPR036188">
    <property type="entry name" value="FAD/NAD-bd_sf"/>
</dbReference>
<dbReference type="GO" id="GO:0050660">
    <property type="term" value="F:flavin adenine dinucleotide binding"/>
    <property type="evidence" value="ECO:0007669"/>
    <property type="project" value="InterPro"/>
</dbReference>
<keyword evidence="3" id="KW-0285">Flavoprotein</keyword>
<protein>
    <submittedName>
        <fullName evidence="8">Choline dehydrogenase</fullName>
    </submittedName>
</protein>
<dbReference type="PANTHER" id="PTHR42784">
    <property type="entry name" value="PYRANOSE 2-OXIDASE"/>
    <property type="match status" value="1"/>
</dbReference>
<feature type="domain" description="Glucose-methanol-choline oxidoreductase C-terminal" evidence="7">
    <location>
        <begin position="466"/>
        <end position="596"/>
    </location>
</feature>
<comment type="similarity">
    <text evidence="2">Belongs to the GMC oxidoreductase family.</text>
</comment>
<dbReference type="InterPro" id="IPR051473">
    <property type="entry name" value="P2Ox-like"/>
</dbReference>
<dbReference type="Proteomes" id="UP000069015">
    <property type="component" value="Chromosome 1"/>
</dbReference>
<name>A0A0U2Z863_9GAMM</name>
<dbReference type="Gene3D" id="3.50.50.60">
    <property type="entry name" value="FAD/NAD(P)-binding domain"/>
    <property type="match status" value="2"/>
</dbReference>
<dbReference type="AlphaFoldDB" id="A0A0U2Z863"/>